<dbReference type="InterPro" id="IPR004360">
    <property type="entry name" value="Glyas_Fos-R_dOase_dom"/>
</dbReference>
<evidence type="ECO:0000313" key="5">
    <source>
        <dbReference type="EMBL" id="CAF3774010.1"/>
    </source>
</evidence>
<evidence type="ECO:0000313" key="6">
    <source>
        <dbReference type="Proteomes" id="UP000663874"/>
    </source>
</evidence>
<reference evidence="5" key="1">
    <citation type="submission" date="2021-02" db="EMBL/GenBank/DDBJ databases">
        <authorList>
            <person name="Nowell W R."/>
        </authorList>
    </citation>
    <scope>NUCLEOTIDE SEQUENCE</scope>
</reference>
<dbReference type="InterPro" id="IPR029068">
    <property type="entry name" value="Glyas_Bleomycin-R_OHBP_Dase"/>
</dbReference>
<feature type="domain" description="VOC" evidence="4">
    <location>
        <begin position="133"/>
        <end position="282"/>
    </location>
</feature>
<gene>
    <name evidence="5" type="ORF">FNK824_LOCUS13528</name>
</gene>
<dbReference type="Gene3D" id="3.10.180.10">
    <property type="entry name" value="2,3-Dihydroxybiphenyl 1,2-Dioxygenase, domain 1"/>
    <property type="match status" value="1"/>
</dbReference>
<name>A0A818ZXW5_9BILA</name>
<feature type="transmembrane region" description="Helical" evidence="3">
    <location>
        <begin position="51"/>
        <end position="77"/>
    </location>
</feature>
<dbReference type="PROSITE" id="PS51819">
    <property type="entry name" value="VOC"/>
    <property type="match status" value="1"/>
</dbReference>
<dbReference type="Pfam" id="PF00903">
    <property type="entry name" value="Glyoxalase"/>
    <property type="match status" value="1"/>
</dbReference>
<feature type="region of interest" description="Disordered" evidence="2">
    <location>
        <begin position="288"/>
        <end position="311"/>
    </location>
</feature>
<dbReference type="PANTHER" id="PTHR21366">
    <property type="entry name" value="GLYOXALASE FAMILY PROTEIN"/>
    <property type="match status" value="1"/>
</dbReference>
<feature type="transmembrane region" description="Helical" evidence="3">
    <location>
        <begin position="97"/>
        <end position="117"/>
    </location>
</feature>
<dbReference type="Proteomes" id="UP000663874">
    <property type="component" value="Unassembled WGS sequence"/>
</dbReference>
<comment type="caution">
    <text evidence="5">The sequence shown here is derived from an EMBL/GenBank/DDBJ whole genome shotgun (WGS) entry which is preliminary data.</text>
</comment>
<keyword evidence="3" id="KW-1133">Transmembrane helix</keyword>
<protein>
    <recommendedName>
        <fullName evidence="1">Glyoxalase domain-containing protein 5</fullName>
    </recommendedName>
</protein>
<keyword evidence="3" id="KW-0812">Transmembrane</keyword>
<dbReference type="InterPro" id="IPR037523">
    <property type="entry name" value="VOC_core"/>
</dbReference>
<evidence type="ECO:0000256" key="3">
    <source>
        <dbReference type="SAM" id="Phobius"/>
    </source>
</evidence>
<dbReference type="AlphaFoldDB" id="A0A818ZXW5"/>
<proteinExistence type="predicted"/>
<organism evidence="5 6">
    <name type="scientific">Rotaria sordida</name>
    <dbReference type="NCBI Taxonomy" id="392033"/>
    <lineage>
        <taxon>Eukaryota</taxon>
        <taxon>Metazoa</taxon>
        <taxon>Spiralia</taxon>
        <taxon>Gnathifera</taxon>
        <taxon>Rotifera</taxon>
        <taxon>Eurotatoria</taxon>
        <taxon>Bdelloidea</taxon>
        <taxon>Philodinida</taxon>
        <taxon>Philodinidae</taxon>
        <taxon>Rotaria</taxon>
    </lineage>
</organism>
<feature type="transmembrane region" description="Helical" evidence="3">
    <location>
        <begin position="19"/>
        <end position="39"/>
    </location>
</feature>
<evidence type="ECO:0000256" key="1">
    <source>
        <dbReference type="ARBA" id="ARBA00040140"/>
    </source>
</evidence>
<evidence type="ECO:0000259" key="4">
    <source>
        <dbReference type="PROSITE" id="PS51819"/>
    </source>
</evidence>
<dbReference type="EMBL" id="CAJOBE010001780">
    <property type="protein sequence ID" value="CAF3774010.1"/>
    <property type="molecule type" value="Genomic_DNA"/>
</dbReference>
<keyword evidence="3" id="KW-0472">Membrane</keyword>
<sequence>MISVIFGNGSNACLIKTEFVAEIVQFLSSILAYSFGLFVTRRYYETGLRIFAWLIILELVIIGIGIIIVVLIILGGIPRTVPNSTTYKDRDSLMIRTQIGALTCAFIYVFASVLDILDNHRKASEQFTTYARAMNHVGISVTDIDAVLAWYHDVLGFTVLIAPVEIAVNNSTPMGSLLSQMYPPEMKRVKMAHMSSGNGVGLELFQFIDPPTRRPNTTSFEYSRAGLFHICVTDPEPENLVRRIVETGGKQISPVLTVFPGEIYQAVYTLDPFGNLVEIMATSYERQMSNRDPNVTSQISDPTITSRPSKSQQLSTINVLQKIIAKN</sequence>
<dbReference type="SUPFAM" id="SSF54593">
    <property type="entry name" value="Glyoxalase/Bleomycin resistance protein/Dihydroxybiphenyl dioxygenase"/>
    <property type="match status" value="1"/>
</dbReference>
<dbReference type="InterPro" id="IPR050383">
    <property type="entry name" value="GlyoxalaseI/FosfomycinResist"/>
</dbReference>
<evidence type="ECO:0000256" key="2">
    <source>
        <dbReference type="SAM" id="MobiDB-lite"/>
    </source>
</evidence>
<accession>A0A818ZXW5</accession>